<keyword evidence="1" id="KW-1133">Transmembrane helix</keyword>
<dbReference type="InterPro" id="IPR053150">
    <property type="entry name" value="Teicoplanin_resist-assoc"/>
</dbReference>
<reference evidence="3 4" key="1">
    <citation type="submission" date="2015-11" db="EMBL/GenBank/DDBJ databases">
        <title>Bacillus caseinolyticus sp nov.</title>
        <authorList>
            <person name="Dastager S.G."/>
            <person name="Mawlankar R."/>
        </authorList>
    </citation>
    <scope>NUCLEOTIDE SEQUENCE [LARGE SCALE GENOMIC DNA]</scope>
    <source>
        <strain evidence="3 4">SGD-V-76</strain>
    </source>
</reference>
<feature type="transmembrane region" description="Helical" evidence="1">
    <location>
        <begin position="89"/>
        <end position="108"/>
    </location>
</feature>
<dbReference type="Proteomes" id="UP000053681">
    <property type="component" value="Unassembled WGS sequence"/>
</dbReference>
<feature type="transmembrane region" description="Helical" evidence="1">
    <location>
        <begin position="120"/>
        <end position="140"/>
    </location>
</feature>
<dbReference type="InterPro" id="IPR006976">
    <property type="entry name" value="VanZ-like"/>
</dbReference>
<keyword evidence="4" id="KW-1185">Reference proteome</keyword>
<feature type="transmembrane region" description="Helical" evidence="1">
    <location>
        <begin position="60"/>
        <end position="82"/>
    </location>
</feature>
<dbReference type="EMBL" id="LNQP01000016">
    <property type="protein sequence ID" value="KSU88717.1"/>
    <property type="molecule type" value="Genomic_DNA"/>
</dbReference>
<sequence length="147" mass="16860">MTDNTKKKVKQGLLFLFIIYGVTLIYVTLIKENEQVYGQAMNLSLFSTIKLMWASGNLELAFVNVIGNIVMFAPIGMFIPLFMKSFDGFIQVVVTGFLISFTVEILQYELTERVFDIDDILLNSIGTLVGWILVKLLFFFKRLILKR</sequence>
<comment type="caution">
    <text evidence="3">The sequence shown here is derived from an EMBL/GenBank/DDBJ whole genome shotgun (WGS) entry which is preliminary data.</text>
</comment>
<feature type="domain" description="VanZ-like" evidence="2">
    <location>
        <begin position="17"/>
        <end position="137"/>
    </location>
</feature>
<keyword evidence="1" id="KW-0812">Transmembrane</keyword>
<dbReference type="PANTHER" id="PTHR36834">
    <property type="entry name" value="MEMBRANE PROTEIN-RELATED"/>
    <property type="match status" value="1"/>
</dbReference>
<proteinExistence type="predicted"/>
<protein>
    <submittedName>
        <fullName evidence="3">Teicoplanin resistance protein VanZ</fullName>
    </submittedName>
</protein>
<evidence type="ECO:0000313" key="3">
    <source>
        <dbReference type="EMBL" id="KSU88717.1"/>
    </source>
</evidence>
<evidence type="ECO:0000259" key="2">
    <source>
        <dbReference type="Pfam" id="PF04892"/>
    </source>
</evidence>
<feature type="transmembrane region" description="Helical" evidence="1">
    <location>
        <begin position="12"/>
        <end position="30"/>
    </location>
</feature>
<dbReference type="RefSeq" id="WP_025908466.1">
    <property type="nucleotide sequence ID" value="NZ_KQ758635.1"/>
</dbReference>
<dbReference type="Pfam" id="PF04892">
    <property type="entry name" value="VanZ"/>
    <property type="match status" value="1"/>
</dbReference>
<gene>
    <name evidence="3" type="ORF">AS180_06125</name>
</gene>
<organism evidence="3 4">
    <name type="scientific">Priestia veravalensis</name>
    <dbReference type="NCBI Taxonomy" id="1414648"/>
    <lineage>
        <taxon>Bacteria</taxon>
        <taxon>Bacillati</taxon>
        <taxon>Bacillota</taxon>
        <taxon>Bacilli</taxon>
        <taxon>Bacillales</taxon>
        <taxon>Bacillaceae</taxon>
        <taxon>Priestia</taxon>
    </lineage>
</organism>
<accession>A0A0V8JPC5</accession>
<keyword evidence="1" id="KW-0472">Membrane</keyword>
<dbReference type="AlphaFoldDB" id="A0A0V8JPC5"/>
<evidence type="ECO:0000256" key="1">
    <source>
        <dbReference type="SAM" id="Phobius"/>
    </source>
</evidence>
<name>A0A0V8JPC5_9BACI</name>
<evidence type="ECO:0000313" key="4">
    <source>
        <dbReference type="Proteomes" id="UP000053681"/>
    </source>
</evidence>
<dbReference type="PANTHER" id="PTHR36834:SF1">
    <property type="entry name" value="INTEGRAL MEMBRANE PROTEIN"/>
    <property type="match status" value="1"/>
</dbReference>